<dbReference type="PIRSF" id="PIRSF000337">
    <property type="entry name" value="NTA_MOA"/>
    <property type="match status" value="1"/>
</dbReference>
<dbReference type="Gene3D" id="3.20.20.30">
    <property type="entry name" value="Luciferase-like domain"/>
    <property type="match status" value="1"/>
</dbReference>
<dbReference type="PANTHER" id="PTHR30011">
    <property type="entry name" value="ALKANESULFONATE MONOOXYGENASE-RELATED"/>
    <property type="match status" value="1"/>
</dbReference>
<evidence type="ECO:0000256" key="4">
    <source>
        <dbReference type="ARBA" id="ARBA00023033"/>
    </source>
</evidence>
<feature type="domain" description="Luciferase-like" evidence="7">
    <location>
        <begin position="37"/>
        <end position="406"/>
    </location>
</feature>
<evidence type="ECO:0000313" key="8">
    <source>
        <dbReference type="EMBL" id="TFD47730.1"/>
    </source>
</evidence>
<feature type="binding site" evidence="6">
    <location>
        <position position="176"/>
    </location>
    <ligand>
        <name>FMN</name>
        <dbReference type="ChEBI" id="CHEBI:58210"/>
    </ligand>
</feature>
<dbReference type="EMBL" id="SOHE01000060">
    <property type="protein sequence ID" value="TFD47730.1"/>
    <property type="molecule type" value="Genomic_DNA"/>
</dbReference>
<dbReference type="GO" id="GO:0004497">
    <property type="term" value="F:monooxygenase activity"/>
    <property type="evidence" value="ECO:0007669"/>
    <property type="project" value="UniProtKB-KW"/>
</dbReference>
<dbReference type="InterPro" id="IPR016215">
    <property type="entry name" value="NTA_MOA"/>
</dbReference>
<feature type="binding site" evidence="6">
    <location>
        <position position="247"/>
    </location>
    <ligand>
        <name>FMN</name>
        <dbReference type="ChEBI" id="CHEBI:58210"/>
    </ligand>
</feature>
<dbReference type="OrthoDB" id="3265338at2"/>
<evidence type="ECO:0000256" key="3">
    <source>
        <dbReference type="ARBA" id="ARBA00023002"/>
    </source>
</evidence>
<dbReference type="InterPro" id="IPR011251">
    <property type="entry name" value="Luciferase-like_dom"/>
</dbReference>
<reference evidence="8 9" key="1">
    <citation type="submission" date="2019-03" db="EMBL/GenBank/DDBJ databases">
        <title>Genomics of glacier-inhabiting Cryobacterium strains.</title>
        <authorList>
            <person name="Liu Q."/>
            <person name="Xin Y.-H."/>
        </authorList>
    </citation>
    <scope>NUCLEOTIDE SEQUENCE [LARGE SCALE GENOMIC DNA]</scope>
    <source>
        <strain evidence="8 9">Hh14</strain>
    </source>
</reference>
<keyword evidence="1 6" id="KW-0285">Flavoprotein</keyword>
<keyword evidence="9" id="KW-1185">Reference proteome</keyword>
<dbReference type="Proteomes" id="UP000297447">
    <property type="component" value="Unassembled WGS sequence"/>
</dbReference>
<comment type="similarity">
    <text evidence="5">Belongs to the NtaA/SnaA/DszA monooxygenase family.</text>
</comment>
<proteinExistence type="inferred from homology"/>
<dbReference type="AlphaFoldDB" id="A0A4R8ZW89"/>
<dbReference type="PANTHER" id="PTHR30011:SF16">
    <property type="entry name" value="C2H2 FINGER DOMAIN TRANSCRIPTION FACTOR (EUROFUNG)-RELATED"/>
    <property type="match status" value="1"/>
</dbReference>
<evidence type="ECO:0000256" key="5">
    <source>
        <dbReference type="ARBA" id="ARBA00033748"/>
    </source>
</evidence>
<evidence type="ECO:0000256" key="1">
    <source>
        <dbReference type="ARBA" id="ARBA00022630"/>
    </source>
</evidence>
<evidence type="ECO:0000256" key="2">
    <source>
        <dbReference type="ARBA" id="ARBA00022643"/>
    </source>
</evidence>
<feature type="binding site" evidence="6">
    <location>
        <position position="122"/>
    </location>
    <ligand>
        <name>FMN</name>
        <dbReference type="ChEBI" id="CHEBI:58210"/>
    </ligand>
</feature>
<dbReference type="SUPFAM" id="SSF51679">
    <property type="entry name" value="Bacterial luciferase-like"/>
    <property type="match status" value="1"/>
</dbReference>
<dbReference type="RefSeq" id="WP_134520239.1">
    <property type="nucleotide sequence ID" value="NZ_SOHE01000060.1"/>
</dbReference>
<dbReference type="Pfam" id="PF00296">
    <property type="entry name" value="Bac_luciferase"/>
    <property type="match status" value="1"/>
</dbReference>
<keyword evidence="4" id="KW-0503">Monooxygenase</keyword>
<feature type="binding site" evidence="6">
    <location>
        <position position="172"/>
    </location>
    <ligand>
        <name>FMN</name>
        <dbReference type="ChEBI" id="CHEBI:58210"/>
    </ligand>
</feature>
<name>A0A4R8ZW89_9MICO</name>
<dbReference type="NCBIfam" id="TIGR03860">
    <property type="entry name" value="FMN_nitrolo"/>
    <property type="match status" value="1"/>
</dbReference>
<comment type="caution">
    <text evidence="8">The sequence shown here is derived from an EMBL/GenBank/DDBJ whole genome shotgun (WGS) entry which is preliminary data.</text>
</comment>
<feature type="binding site" evidence="6">
    <location>
        <position position="76"/>
    </location>
    <ligand>
        <name>FMN</name>
        <dbReference type="ChEBI" id="CHEBI:58210"/>
    </ligand>
</feature>
<evidence type="ECO:0000313" key="9">
    <source>
        <dbReference type="Proteomes" id="UP000297447"/>
    </source>
</evidence>
<evidence type="ECO:0000256" key="6">
    <source>
        <dbReference type="PIRSR" id="PIRSR000337-1"/>
    </source>
</evidence>
<keyword evidence="2 6" id="KW-0288">FMN</keyword>
<accession>A0A4R8ZW89</accession>
<dbReference type="InterPro" id="IPR051260">
    <property type="entry name" value="Diverse_substr_monoxygenases"/>
</dbReference>
<organism evidence="8 9">
    <name type="scientific">Cryobacterium frigoriphilum</name>
    <dbReference type="NCBI Taxonomy" id="1259150"/>
    <lineage>
        <taxon>Bacteria</taxon>
        <taxon>Bacillati</taxon>
        <taxon>Actinomycetota</taxon>
        <taxon>Actinomycetes</taxon>
        <taxon>Micrococcales</taxon>
        <taxon>Microbacteriaceae</taxon>
        <taxon>Cryobacterium</taxon>
    </lineage>
</organism>
<sequence>MSDTVRPSTRTSTRFPGGPRPRLLLSAFVMNTTSHILGGQWRHPDAQQHRFNELSLWVDLAKQLEAAKFDAIFLADVVGLYGDHEGGWASHIKRGLQVPSNDPLMLLAALATATSDIGLAATSSVVQSHPFQFARQISTLDHLSGGRAAWNIVTSALENSHRNFGSDGLAGHSDRYDWADEYVDAVYKLWEGSWDEGALVQDKATGLHADPAKVHKINHRGERYSIEGPHLVSPSPQRTPLLFQAGSSGRGQQFSSANAEATFLFAPNTAYAAKVSAAVRAQAVAAGRQANDVKLFTGLSFVVGSTEAEVAAKKADLEQYLDLDSLIAHIGGGLGIDLGGLPLDTPLGDVQTEGGQGLLQAILDSTPGGNPTLADVAQYRASAQQIVGTPEQIVDALELWQDAGIDGINIINQTIPGSYTDFIDGVLPELRRRGLAQTEYTPGTLRQKMFGAGPHLPASHPAAAYRGAFVDADASADAVASR</sequence>
<dbReference type="InterPro" id="IPR036661">
    <property type="entry name" value="Luciferase-like_sf"/>
</dbReference>
<evidence type="ECO:0000259" key="7">
    <source>
        <dbReference type="Pfam" id="PF00296"/>
    </source>
</evidence>
<keyword evidence="3" id="KW-0560">Oxidoreductase</keyword>
<protein>
    <submittedName>
        <fullName evidence="8">LLM class flavin-dependent oxidoreductase</fullName>
    </submittedName>
</protein>
<feature type="binding site" evidence="6">
    <location>
        <position position="248"/>
    </location>
    <ligand>
        <name>FMN</name>
        <dbReference type="ChEBI" id="CHEBI:58210"/>
    </ligand>
</feature>
<dbReference type="GO" id="GO:0016705">
    <property type="term" value="F:oxidoreductase activity, acting on paired donors, with incorporation or reduction of molecular oxygen"/>
    <property type="evidence" value="ECO:0007669"/>
    <property type="project" value="InterPro"/>
</dbReference>
<gene>
    <name evidence="8" type="ORF">E3T55_14285</name>
</gene>